<dbReference type="AlphaFoldDB" id="A0AA92V413"/>
<feature type="transmembrane region" description="Helical" evidence="6">
    <location>
        <begin position="273"/>
        <end position="292"/>
    </location>
</feature>
<proteinExistence type="predicted"/>
<dbReference type="PANTHER" id="PTHR30250:SF26">
    <property type="entry name" value="PSMA PROTEIN"/>
    <property type="match status" value="1"/>
</dbReference>
<feature type="transmembrane region" description="Helical" evidence="6">
    <location>
        <begin position="127"/>
        <end position="149"/>
    </location>
</feature>
<dbReference type="InterPro" id="IPR002797">
    <property type="entry name" value="Polysacc_synth"/>
</dbReference>
<dbReference type="InterPro" id="IPR050833">
    <property type="entry name" value="Poly_Biosynth_Transport"/>
</dbReference>
<evidence type="ECO:0000256" key="2">
    <source>
        <dbReference type="ARBA" id="ARBA00022475"/>
    </source>
</evidence>
<protein>
    <submittedName>
        <fullName evidence="7">Flippase</fullName>
    </submittedName>
</protein>
<keyword evidence="5 6" id="KW-0472">Membrane</keyword>
<feature type="transmembrane region" description="Helical" evidence="6">
    <location>
        <begin position="463"/>
        <end position="482"/>
    </location>
</feature>
<organism evidence="7 8">
    <name type="scientific">Segatella copri</name>
    <dbReference type="NCBI Taxonomy" id="165179"/>
    <lineage>
        <taxon>Bacteria</taxon>
        <taxon>Pseudomonadati</taxon>
        <taxon>Bacteroidota</taxon>
        <taxon>Bacteroidia</taxon>
        <taxon>Bacteroidales</taxon>
        <taxon>Prevotellaceae</taxon>
        <taxon>Segatella</taxon>
    </lineage>
</organism>
<comment type="subcellular location">
    <subcellularLocation>
        <location evidence="1">Cell membrane</location>
        <topology evidence="1">Multi-pass membrane protein</topology>
    </subcellularLocation>
</comment>
<evidence type="ECO:0000313" key="8">
    <source>
        <dbReference type="Proteomes" id="UP000284990"/>
    </source>
</evidence>
<name>A0AA92V413_9BACT</name>
<feature type="transmembrane region" description="Helical" evidence="6">
    <location>
        <begin position="378"/>
        <end position="397"/>
    </location>
</feature>
<feature type="transmembrane region" description="Helical" evidence="6">
    <location>
        <begin position="434"/>
        <end position="457"/>
    </location>
</feature>
<feature type="transmembrane region" description="Helical" evidence="6">
    <location>
        <begin position="403"/>
        <end position="422"/>
    </location>
</feature>
<feature type="transmembrane region" description="Helical" evidence="6">
    <location>
        <begin position="81"/>
        <end position="107"/>
    </location>
</feature>
<evidence type="ECO:0000256" key="1">
    <source>
        <dbReference type="ARBA" id="ARBA00004651"/>
    </source>
</evidence>
<evidence type="ECO:0000313" key="7">
    <source>
        <dbReference type="EMBL" id="RHA89248.1"/>
    </source>
</evidence>
<feature type="transmembrane region" description="Helical" evidence="6">
    <location>
        <begin position="313"/>
        <end position="331"/>
    </location>
</feature>
<sequence length="506" mass="56936">MAINQLKTGAILNYVVLGLNALVGLAYTPFMLRMLGKSEYGLFALAASVIAYLSMLDLGFGNAVIRYTAKFRAEGKTEEQYYMFGMFTMLYSVLGFIVLLAGVLLYQHLDCIFGQSLTVAELGKARVIVLLMVFNLAVTFPLSIYGAIISAYENFIFLRLVQIARILLNTAVMIVLLSYGYKAIAMVVVQTAFNIITLLLNVVYCRRKINIKVKFGKVDKRLLKEVSIYSFWIFLNTIMDRIYWSTGQFVLGAMVGTVAVAVFAVAIQLQGMYMMFSTAIVGVFLPRVTAMVTKNNDKKELSDLFIRTGRVQYVVMAFILSGFIVFGKYFIRFWAGDGYDDAYTIALLFLVPLTIPLIQNLGITILQARNQMRFRSEVYFVIALVSLGFQIPLAKYYGGIGCAMAIAGALTLGQIIVMNIYYHKKQGLDIIGFWKEIIQMSIVPFLLCTAAICVLHSYPILTFKNMCLGIMIFTALYIPLFMKLSMNRYERNLVLAPIKKIFLRND</sequence>
<gene>
    <name evidence="7" type="ORF">DW916_01680</name>
</gene>
<dbReference type="Proteomes" id="UP000284990">
    <property type="component" value="Unassembled WGS sequence"/>
</dbReference>
<comment type="caution">
    <text evidence="7">The sequence shown here is derived from an EMBL/GenBank/DDBJ whole genome shotgun (WGS) entry which is preliminary data.</text>
</comment>
<feature type="transmembrane region" description="Helical" evidence="6">
    <location>
        <begin position="343"/>
        <end position="366"/>
    </location>
</feature>
<feature type="transmembrane region" description="Helical" evidence="6">
    <location>
        <begin position="156"/>
        <end position="177"/>
    </location>
</feature>
<dbReference type="EMBL" id="QSFW01000002">
    <property type="protein sequence ID" value="RHA89248.1"/>
    <property type="molecule type" value="Genomic_DNA"/>
</dbReference>
<evidence type="ECO:0000256" key="5">
    <source>
        <dbReference type="ARBA" id="ARBA00023136"/>
    </source>
</evidence>
<dbReference type="RefSeq" id="WP_118189942.1">
    <property type="nucleotide sequence ID" value="NZ_QSFW01000002.1"/>
</dbReference>
<dbReference type="GO" id="GO:0005886">
    <property type="term" value="C:plasma membrane"/>
    <property type="evidence" value="ECO:0007669"/>
    <property type="project" value="UniProtKB-SubCell"/>
</dbReference>
<evidence type="ECO:0000256" key="3">
    <source>
        <dbReference type="ARBA" id="ARBA00022692"/>
    </source>
</evidence>
<keyword evidence="2" id="KW-1003">Cell membrane</keyword>
<evidence type="ECO:0000256" key="6">
    <source>
        <dbReference type="SAM" id="Phobius"/>
    </source>
</evidence>
<reference evidence="7 8" key="1">
    <citation type="submission" date="2018-08" db="EMBL/GenBank/DDBJ databases">
        <title>A genome reference for cultivated species of the human gut microbiota.</title>
        <authorList>
            <person name="Zou Y."/>
            <person name="Xue W."/>
            <person name="Luo G."/>
        </authorList>
    </citation>
    <scope>NUCLEOTIDE SEQUENCE [LARGE SCALE GENOMIC DNA]</scope>
    <source>
        <strain evidence="7 8">AM42-23AC</strain>
    </source>
</reference>
<feature type="transmembrane region" description="Helical" evidence="6">
    <location>
        <begin position="12"/>
        <end position="30"/>
    </location>
</feature>
<dbReference type="PANTHER" id="PTHR30250">
    <property type="entry name" value="PST FAMILY PREDICTED COLANIC ACID TRANSPORTER"/>
    <property type="match status" value="1"/>
</dbReference>
<keyword evidence="3 6" id="KW-0812">Transmembrane</keyword>
<keyword evidence="4 6" id="KW-1133">Transmembrane helix</keyword>
<feature type="transmembrane region" description="Helical" evidence="6">
    <location>
        <begin position="249"/>
        <end position="267"/>
    </location>
</feature>
<feature type="transmembrane region" description="Helical" evidence="6">
    <location>
        <begin position="183"/>
        <end position="204"/>
    </location>
</feature>
<accession>A0AA92V413</accession>
<feature type="transmembrane region" description="Helical" evidence="6">
    <location>
        <begin position="42"/>
        <end position="60"/>
    </location>
</feature>
<dbReference type="Pfam" id="PF01943">
    <property type="entry name" value="Polysacc_synt"/>
    <property type="match status" value="1"/>
</dbReference>
<evidence type="ECO:0000256" key="4">
    <source>
        <dbReference type="ARBA" id="ARBA00022989"/>
    </source>
</evidence>